<feature type="repeat" description="Solcar" evidence="5">
    <location>
        <begin position="34"/>
        <end position="135"/>
    </location>
</feature>
<sequence>MALAGPINQARHCKAVCASAPLFLSPSATMGLVDRLLADSVRWLVFASLRFAIGMPFFSVLVRYRANYTPLRLQLPEDDMTPPADDVVRSYFGIFRRVYRIEGWAGLYKGLAPAFLTSLLVPLIQMPVSLVAALLDPSAGDPEAINPVVVLYALLFFFILPLSSALLLIPMQILTCRAITIQHHLPFFAPKTALTALLSPAERRRPYILYATPGLAAANTLLAFCGAIAGLPVPILAVALSDRRDRFPEVTPKLVIPLVLGGLLVIVGLMFVVTPLALASVRLALQRRESPPVDALPEEESSTSASTPTLEADAPLILSEPVIALRTEPEHGDQHVPYPSLHACLRTVSAEEGRKTLFRGWWIVLLQLVVVPTMFGPSGRGIDFVVS</sequence>
<dbReference type="Proteomes" id="UP000613580">
    <property type="component" value="Unassembled WGS sequence"/>
</dbReference>
<evidence type="ECO:0000256" key="3">
    <source>
        <dbReference type="ARBA" id="ARBA00022989"/>
    </source>
</evidence>
<evidence type="ECO:0000256" key="6">
    <source>
        <dbReference type="SAM" id="Phobius"/>
    </source>
</evidence>
<comment type="subcellular location">
    <subcellularLocation>
        <location evidence="1">Membrane</location>
        <topology evidence="1">Multi-pass membrane protein</topology>
    </subcellularLocation>
</comment>
<protein>
    <recommendedName>
        <fullName evidence="9">Mitochondrial carrier</fullName>
    </recommendedName>
</protein>
<keyword evidence="2 5" id="KW-0812">Transmembrane</keyword>
<evidence type="ECO:0000256" key="4">
    <source>
        <dbReference type="ARBA" id="ARBA00023136"/>
    </source>
</evidence>
<evidence type="ECO:0000313" key="7">
    <source>
        <dbReference type="EMBL" id="KAF7320512.1"/>
    </source>
</evidence>
<evidence type="ECO:0000256" key="1">
    <source>
        <dbReference type="ARBA" id="ARBA00004141"/>
    </source>
</evidence>
<feature type="transmembrane region" description="Helical" evidence="6">
    <location>
        <begin position="255"/>
        <end position="278"/>
    </location>
</feature>
<evidence type="ECO:0000256" key="5">
    <source>
        <dbReference type="PROSITE-ProRule" id="PRU00282"/>
    </source>
</evidence>
<dbReference type="PROSITE" id="PS50920">
    <property type="entry name" value="SOLCAR"/>
    <property type="match status" value="1"/>
</dbReference>
<comment type="caution">
    <text evidence="7">The sequence shown here is derived from an EMBL/GenBank/DDBJ whole genome shotgun (WGS) entry which is preliminary data.</text>
</comment>
<feature type="transmembrane region" description="Helical" evidence="6">
    <location>
        <begin position="356"/>
        <end position="375"/>
    </location>
</feature>
<accession>A0A8H6TPL6</accession>
<dbReference type="GO" id="GO:0016020">
    <property type="term" value="C:membrane"/>
    <property type="evidence" value="ECO:0007669"/>
    <property type="project" value="UniProtKB-SubCell"/>
</dbReference>
<feature type="transmembrane region" description="Helical" evidence="6">
    <location>
        <begin position="43"/>
        <end position="62"/>
    </location>
</feature>
<keyword evidence="8" id="KW-1185">Reference proteome</keyword>
<feature type="transmembrane region" description="Helical" evidence="6">
    <location>
        <begin position="106"/>
        <end position="124"/>
    </location>
</feature>
<reference evidence="7" key="1">
    <citation type="submission" date="2020-05" db="EMBL/GenBank/DDBJ databases">
        <title>Mycena genomes resolve the evolution of fungal bioluminescence.</title>
        <authorList>
            <person name="Tsai I.J."/>
        </authorList>
    </citation>
    <scope>NUCLEOTIDE SEQUENCE</scope>
    <source>
        <strain evidence="7">110903Hualien_Pintung</strain>
    </source>
</reference>
<evidence type="ECO:0000256" key="2">
    <source>
        <dbReference type="ARBA" id="ARBA00022692"/>
    </source>
</evidence>
<organism evidence="7 8">
    <name type="scientific">Mycena chlorophos</name>
    <name type="common">Agaric fungus</name>
    <name type="synonym">Agaricus chlorophos</name>
    <dbReference type="NCBI Taxonomy" id="658473"/>
    <lineage>
        <taxon>Eukaryota</taxon>
        <taxon>Fungi</taxon>
        <taxon>Dikarya</taxon>
        <taxon>Basidiomycota</taxon>
        <taxon>Agaricomycotina</taxon>
        <taxon>Agaricomycetes</taxon>
        <taxon>Agaricomycetidae</taxon>
        <taxon>Agaricales</taxon>
        <taxon>Marasmiineae</taxon>
        <taxon>Mycenaceae</taxon>
        <taxon>Mycena</taxon>
    </lineage>
</organism>
<evidence type="ECO:0000313" key="8">
    <source>
        <dbReference type="Proteomes" id="UP000613580"/>
    </source>
</evidence>
<dbReference type="InterPro" id="IPR018108">
    <property type="entry name" value="MCP_transmembrane"/>
</dbReference>
<gene>
    <name evidence="7" type="ORF">HMN09_00134900</name>
</gene>
<name>A0A8H6TPL6_MYCCL</name>
<dbReference type="Gene3D" id="1.50.40.10">
    <property type="entry name" value="Mitochondrial carrier domain"/>
    <property type="match status" value="2"/>
</dbReference>
<feature type="transmembrane region" description="Helical" evidence="6">
    <location>
        <begin position="207"/>
        <end position="235"/>
    </location>
</feature>
<feature type="transmembrane region" description="Helical" evidence="6">
    <location>
        <begin position="144"/>
        <end position="169"/>
    </location>
</feature>
<dbReference type="InterPro" id="IPR023395">
    <property type="entry name" value="MCP_dom_sf"/>
</dbReference>
<keyword evidence="3 6" id="KW-1133">Transmembrane helix</keyword>
<dbReference type="OrthoDB" id="21292at2759"/>
<proteinExistence type="predicted"/>
<dbReference type="SUPFAM" id="SSF103506">
    <property type="entry name" value="Mitochondrial carrier"/>
    <property type="match status" value="1"/>
</dbReference>
<dbReference type="EMBL" id="JACAZE010000002">
    <property type="protein sequence ID" value="KAF7320512.1"/>
    <property type="molecule type" value="Genomic_DNA"/>
</dbReference>
<keyword evidence="4 5" id="KW-0472">Membrane</keyword>
<dbReference type="AlphaFoldDB" id="A0A8H6TPL6"/>
<evidence type="ECO:0008006" key="9">
    <source>
        <dbReference type="Google" id="ProtNLM"/>
    </source>
</evidence>